<feature type="domain" description="HTH merR-type" evidence="5">
    <location>
        <begin position="10"/>
        <end position="78"/>
    </location>
</feature>
<keyword evidence="4" id="KW-0238">DNA-binding</keyword>
<gene>
    <name evidence="6" type="ORF">AWW66_31185</name>
</gene>
<feature type="non-terminal residue" evidence="6">
    <location>
        <position position="161"/>
    </location>
</feature>
<evidence type="ECO:0000256" key="3">
    <source>
        <dbReference type="ARBA" id="ARBA00023014"/>
    </source>
</evidence>
<keyword evidence="7" id="KW-1185">Reference proteome</keyword>
<organism evidence="6 7">
    <name type="scientific">Micromonospora rosaria</name>
    <dbReference type="NCBI Taxonomy" id="47874"/>
    <lineage>
        <taxon>Bacteria</taxon>
        <taxon>Bacillati</taxon>
        <taxon>Actinomycetota</taxon>
        <taxon>Actinomycetes</taxon>
        <taxon>Micromonosporales</taxon>
        <taxon>Micromonosporaceae</taxon>
        <taxon>Micromonospora</taxon>
    </lineage>
</organism>
<evidence type="ECO:0000259" key="5">
    <source>
        <dbReference type="PROSITE" id="PS50937"/>
    </source>
</evidence>
<dbReference type="InterPro" id="IPR009061">
    <property type="entry name" value="DNA-bd_dom_put_sf"/>
</dbReference>
<dbReference type="SMART" id="SM00422">
    <property type="entry name" value="HTH_MERR"/>
    <property type="match status" value="1"/>
</dbReference>
<dbReference type="SUPFAM" id="SSF46955">
    <property type="entry name" value="Putative DNA-binding domain"/>
    <property type="match status" value="1"/>
</dbReference>
<evidence type="ECO:0000256" key="4">
    <source>
        <dbReference type="ARBA" id="ARBA00023125"/>
    </source>
</evidence>
<dbReference type="RefSeq" id="WP_067374154.1">
    <property type="nucleotide sequence ID" value="NZ_LRQV01000233.1"/>
</dbReference>
<evidence type="ECO:0000313" key="6">
    <source>
        <dbReference type="EMBL" id="KXK58197.1"/>
    </source>
</evidence>
<dbReference type="PRINTS" id="PR00040">
    <property type="entry name" value="HTHMERR"/>
</dbReference>
<keyword evidence="1" id="KW-0479">Metal-binding</keyword>
<dbReference type="EMBL" id="LRQV01000233">
    <property type="protein sequence ID" value="KXK58197.1"/>
    <property type="molecule type" value="Genomic_DNA"/>
</dbReference>
<dbReference type="Gene3D" id="1.10.1660.10">
    <property type="match status" value="1"/>
</dbReference>
<comment type="caution">
    <text evidence="6">The sequence shown here is derived from an EMBL/GenBank/DDBJ whole genome shotgun (WGS) entry which is preliminary data.</text>
</comment>
<dbReference type="NCBIfam" id="TIGR01950">
    <property type="entry name" value="SoxR"/>
    <property type="match status" value="1"/>
</dbReference>
<keyword evidence="2" id="KW-0408">Iron</keyword>
<evidence type="ECO:0000256" key="1">
    <source>
        <dbReference type="ARBA" id="ARBA00022714"/>
    </source>
</evidence>
<dbReference type="InterPro" id="IPR010211">
    <property type="entry name" value="Redox-sen_tscrpt-act_SoxR"/>
</dbReference>
<dbReference type="PROSITE" id="PS00552">
    <property type="entry name" value="HTH_MERR_1"/>
    <property type="match status" value="1"/>
</dbReference>
<dbReference type="GO" id="GO:0051537">
    <property type="term" value="F:2 iron, 2 sulfur cluster binding"/>
    <property type="evidence" value="ECO:0007669"/>
    <property type="project" value="UniProtKB-KW"/>
</dbReference>
<evidence type="ECO:0000256" key="2">
    <source>
        <dbReference type="ARBA" id="ARBA00023004"/>
    </source>
</evidence>
<dbReference type="AlphaFoldDB" id="A0A136PIH1"/>
<reference evidence="6 7" key="1">
    <citation type="submission" date="2016-01" db="EMBL/GenBank/DDBJ databases">
        <title>Whole genome sequence and analysis of Micromonospora rosaria DSM 803, which can produce antibacterial substance rosamicin.</title>
        <authorList>
            <person name="Yang H."/>
            <person name="He X."/>
            <person name="Zhu D."/>
        </authorList>
    </citation>
    <scope>NUCLEOTIDE SEQUENCE [LARGE SCALE GENOMIC DNA]</scope>
    <source>
        <strain evidence="6 7">DSM 803</strain>
    </source>
</reference>
<keyword evidence="1" id="KW-0001">2Fe-2S</keyword>
<dbReference type="GO" id="GO:0006979">
    <property type="term" value="P:response to oxidative stress"/>
    <property type="evidence" value="ECO:0007669"/>
    <property type="project" value="InterPro"/>
</dbReference>
<dbReference type="Proteomes" id="UP000070620">
    <property type="component" value="Unassembled WGS sequence"/>
</dbReference>
<dbReference type="PANTHER" id="PTHR30204">
    <property type="entry name" value="REDOX-CYCLING DRUG-SENSING TRANSCRIPTIONAL ACTIVATOR SOXR"/>
    <property type="match status" value="1"/>
</dbReference>
<dbReference type="OrthoDB" id="9802944at2"/>
<dbReference type="InterPro" id="IPR000551">
    <property type="entry name" value="MerR-type_HTH_dom"/>
</dbReference>
<dbReference type="PANTHER" id="PTHR30204:SF0">
    <property type="entry name" value="REDOX-SENSITIVE TRANSCRIPTIONAL ACTIVATOR SOXR"/>
    <property type="match status" value="1"/>
</dbReference>
<proteinExistence type="predicted"/>
<dbReference type="GO" id="GO:0003700">
    <property type="term" value="F:DNA-binding transcription factor activity"/>
    <property type="evidence" value="ECO:0007669"/>
    <property type="project" value="InterPro"/>
</dbReference>
<dbReference type="PROSITE" id="PS50937">
    <property type="entry name" value="HTH_MERR_2"/>
    <property type="match status" value="1"/>
</dbReference>
<accession>A0A136PIH1</accession>
<evidence type="ECO:0000313" key="7">
    <source>
        <dbReference type="Proteomes" id="UP000070620"/>
    </source>
</evidence>
<keyword evidence="3" id="KW-0411">Iron-sulfur</keyword>
<dbReference type="Pfam" id="PF13411">
    <property type="entry name" value="MerR_1"/>
    <property type="match status" value="1"/>
</dbReference>
<protein>
    <recommendedName>
        <fullName evidence="5">HTH merR-type domain-containing protein</fullName>
    </recommendedName>
</protein>
<dbReference type="InterPro" id="IPR047057">
    <property type="entry name" value="MerR_fam"/>
</dbReference>
<dbReference type="GO" id="GO:0003677">
    <property type="term" value="F:DNA binding"/>
    <property type="evidence" value="ECO:0007669"/>
    <property type="project" value="UniProtKB-KW"/>
</dbReference>
<sequence length="161" mass="18205">MPQLDAQVIWLTPGQVAQRAGVAISALHYYERVGLIRSRRTSTNRREYRRDTLRVIAFIRTAQRLGLSLRRVKESLDQFPEGEVPTARDWARISRQWRDELTGRIEELTALRDNFSDCIGCGCLSLTSCPYSNPDDVLGREGAGPRCFPDTTPAARRARAA</sequence>
<name>A0A136PIH1_9ACTN</name>